<keyword evidence="1" id="KW-1133">Transmembrane helix</keyword>
<evidence type="ECO:0000313" key="2">
    <source>
        <dbReference type="EMBL" id="VFR34573.1"/>
    </source>
</evidence>
<feature type="transmembrane region" description="Helical" evidence="1">
    <location>
        <begin position="35"/>
        <end position="56"/>
    </location>
</feature>
<evidence type="ECO:0000313" key="3">
    <source>
        <dbReference type="EMBL" id="VFR52004.1"/>
    </source>
</evidence>
<keyword evidence="1" id="KW-0472">Membrane</keyword>
<keyword evidence="1" id="KW-0812">Transmembrane</keyword>
<name>A0A484Q8K6_9ZZZZ</name>
<sequence>MLLKLVIFAILLAGLSYLLFPGLRGAARRRLPGRMRFVVACVACALFLLSAGASFILWMGSVSATAGGGHTDGADYLLPLAGVSLLLSLGCGVAAYRCR</sequence>
<feature type="transmembrane region" description="Helical" evidence="1">
    <location>
        <begin position="6"/>
        <end position="23"/>
    </location>
</feature>
<evidence type="ECO:0000256" key="1">
    <source>
        <dbReference type="SAM" id="Phobius"/>
    </source>
</evidence>
<evidence type="ECO:0008006" key="4">
    <source>
        <dbReference type="Google" id="ProtNLM"/>
    </source>
</evidence>
<dbReference type="AlphaFoldDB" id="A0A484Q8K6"/>
<gene>
    <name evidence="2" type="ORF">BER1_1908</name>
    <name evidence="3" type="ORF">BER2_1870</name>
</gene>
<dbReference type="EMBL" id="CAADIH010000042">
    <property type="protein sequence ID" value="VFR52004.1"/>
    <property type="molecule type" value="Genomic_DNA"/>
</dbReference>
<feature type="transmembrane region" description="Helical" evidence="1">
    <location>
        <begin position="76"/>
        <end position="96"/>
    </location>
</feature>
<accession>A0A484Q8K6</accession>
<reference evidence="2" key="1">
    <citation type="submission" date="2019-03" db="EMBL/GenBank/DDBJ databases">
        <authorList>
            <person name="Danneels B."/>
        </authorList>
    </citation>
    <scope>NUCLEOTIDE SEQUENCE</scope>
</reference>
<proteinExistence type="predicted"/>
<dbReference type="EMBL" id="CAADIE010000003">
    <property type="protein sequence ID" value="VFR34573.1"/>
    <property type="molecule type" value="Genomic_DNA"/>
</dbReference>
<protein>
    <recommendedName>
        <fullName evidence="4">Transmembrane protein</fullName>
    </recommendedName>
</protein>
<organism evidence="2">
    <name type="scientific">plant metagenome</name>
    <dbReference type="NCBI Taxonomy" id="1297885"/>
    <lineage>
        <taxon>unclassified sequences</taxon>
        <taxon>metagenomes</taxon>
        <taxon>organismal metagenomes</taxon>
    </lineage>
</organism>